<proteinExistence type="predicted"/>
<accession>A0A9D4GR80</accession>
<gene>
    <name evidence="1" type="ORF">DPMN_123892</name>
</gene>
<sequence length="107" mass="12304">MKPAKVSRIIIASVDPEPLEEVAVSDGKRIRDTIMYLFKHSNFPSYRDIGGHFYQEWTIHVTSKVLAMKTALFDLTRYSSELDQDSIGTNIPDKFHEDKTKISPLEF</sequence>
<dbReference type="EMBL" id="JAIWYP010000005">
    <property type="protein sequence ID" value="KAH3822121.1"/>
    <property type="molecule type" value="Genomic_DNA"/>
</dbReference>
<dbReference type="AlphaFoldDB" id="A0A9D4GR80"/>
<protein>
    <submittedName>
        <fullName evidence="1">Uncharacterized protein</fullName>
    </submittedName>
</protein>
<evidence type="ECO:0000313" key="2">
    <source>
        <dbReference type="Proteomes" id="UP000828390"/>
    </source>
</evidence>
<keyword evidence="2" id="KW-1185">Reference proteome</keyword>
<organism evidence="1 2">
    <name type="scientific">Dreissena polymorpha</name>
    <name type="common">Zebra mussel</name>
    <name type="synonym">Mytilus polymorpha</name>
    <dbReference type="NCBI Taxonomy" id="45954"/>
    <lineage>
        <taxon>Eukaryota</taxon>
        <taxon>Metazoa</taxon>
        <taxon>Spiralia</taxon>
        <taxon>Lophotrochozoa</taxon>
        <taxon>Mollusca</taxon>
        <taxon>Bivalvia</taxon>
        <taxon>Autobranchia</taxon>
        <taxon>Heteroconchia</taxon>
        <taxon>Euheterodonta</taxon>
        <taxon>Imparidentia</taxon>
        <taxon>Neoheterodontei</taxon>
        <taxon>Myida</taxon>
        <taxon>Dreissenoidea</taxon>
        <taxon>Dreissenidae</taxon>
        <taxon>Dreissena</taxon>
    </lineage>
</organism>
<reference evidence="1" key="1">
    <citation type="journal article" date="2019" name="bioRxiv">
        <title>The Genome of the Zebra Mussel, Dreissena polymorpha: A Resource for Invasive Species Research.</title>
        <authorList>
            <person name="McCartney M.A."/>
            <person name="Auch B."/>
            <person name="Kono T."/>
            <person name="Mallez S."/>
            <person name="Zhang Y."/>
            <person name="Obille A."/>
            <person name="Becker A."/>
            <person name="Abrahante J.E."/>
            <person name="Garbe J."/>
            <person name="Badalamenti J.P."/>
            <person name="Herman A."/>
            <person name="Mangelson H."/>
            <person name="Liachko I."/>
            <person name="Sullivan S."/>
            <person name="Sone E.D."/>
            <person name="Koren S."/>
            <person name="Silverstein K.A.T."/>
            <person name="Beckman K.B."/>
            <person name="Gohl D.M."/>
        </authorList>
    </citation>
    <scope>NUCLEOTIDE SEQUENCE</scope>
    <source>
        <strain evidence="1">Duluth1</strain>
        <tissue evidence="1">Whole animal</tissue>
    </source>
</reference>
<comment type="caution">
    <text evidence="1">The sequence shown here is derived from an EMBL/GenBank/DDBJ whole genome shotgun (WGS) entry which is preliminary data.</text>
</comment>
<reference evidence="1" key="2">
    <citation type="submission" date="2020-11" db="EMBL/GenBank/DDBJ databases">
        <authorList>
            <person name="McCartney M.A."/>
            <person name="Auch B."/>
            <person name="Kono T."/>
            <person name="Mallez S."/>
            <person name="Becker A."/>
            <person name="Gohl D.M."/>
            <person name="Silverstein K.A.T."/>
            <person name="Koren S."/>
            <person name="Bechman K.B."/>
            <person name="Herman A."/>
            <person name="Abrahante J.E."/>
            <person name="Garbe J."/>
        </authorList>
    </citation>
    <scope>NUCLEOTIDE SEQUENCE</scope>
    <source>
        <strain evidence="1">Duluth1</strain>
        <tissue evidence="1">Whole animal</tissue>
    </source>
</reference>
<evidence type="ECO:0000313" key="1">
    <source>
        <dbReference type="EMBL" id="KAH3822121.1"/>
    </source>
</evidence>
<dbReference type="Proteomes" id="UP000828390">
    <property type="component" value="Unassembled WGS sequence"/>
</dbReference>
<name>A0A9D4GR80_DREPO</name>